<dbReference type="CDD" id="cd06257">
    <property type="entry name" value="DnaJ"/>
    <property type="match status" value="1"/>
</dbReference>
<feature type="region of interest" description="Disordered" evidence="1">
    <location>
        <begin position="1"/>
        <end position="35"/>
    </location>
</feature>
<proteinExistence type="predicted"/>
<gene>
    <name evidence="2" type="ORF">AK812_SmicGene23526</name>
</gene>
<feature type="region of interest" description="Disordered" evidence="1">
    <location>
        <begin position="165"/>
        <end position="219"/>
    </location>
</feature>
<sequence>MASFGGFTATPQTFEKDPLPAAKANGGYGTAAPPLKSLTAYEQKMMRRLERANREAAFQAAGAKRPETQNQAQHSSARVTEAPDRNNMGEPDHERLVSLARESRQDGNLFFYFPDASEKLKEQAKAVHENLKDREALDENLRLRNEDHPERGVVDFFEELEEAQQKARRAQVREAAGTKQPEETKVAAKGKAAGKSSEASNSTAGKNGKKGGGKGAAAAMPGLSSVQKAKRALVTLLLALARAYGVDTAVSRESADADLQKAFRKLSRHVHPDKGGNPEDAQRLSAARDVWEAAQRGLRVRSVAVLLTYQSWLPESVKYWTATMETDKSGSLHMHIMVQFTQSRDCSTASFAFDGRRPNVSSHDYLGEGACKTRLQQSFDRGMFYVWANKVGTLHVVANYEPCWASAAQTYQVLENWPEALWKQRKLTHQQYEAYLYLTRDGVLARKRNLDAVRDHEAGAAEEEAMQANARRFRANPTLYRQPFPAVRSAHNWLAMFREDRLRYPLLVVLGRSQTGKTEWVKSLFRNPLELKVGALEVFPEGMRSFERGKHDGII</sequence>
<dbReference type="EMBL" id="LSRX01000541">
    <property type="protein sequence ID" value="OLP94452.1"/>
    <property type="molecule type" value="Genomic_DNA"/>
</dbReference>
<feature type="compositionally biased region" description="Polar residues" evidence="1">
    <location>
        <begin position="68"/>
        <end position="78"/>
    </location>
</feature>
<dbReference type="OrthoDB" id="441101at2759"/>
<evidence type="ECO:0000256" key="1">
    <source>
        <dbReference type="SAM" id="MobiDB-lite"/>
    </source>
</evidence>
<dbReference type="SUPFAM" id="SSF46565">
    <property type="entry name" value="Chaperone J-domain"/>
    <property type="match status" value="1"/>
</dbReference>
<name>A0A1Q9DH01_SYMMI</name>
<reference evidence="2 3" key="1">
    <citation type="submission" date="2016-02" db="EMBL/GenBank/DDBJ databases">
        <title>Genome analysis of coral dinoflagellate symbionts highlights evolutionary adaptations to a symbiotic lifestyle.</title>
        <authorList>
            <person name="Aranda M."/>
            <person name="Li Y."/>
            <person name="Liew Y.J."/>
            <person name="Baumgarten S."/>
            <person name="Simakov O."/>
            <person name="Wilson M."/>
            <person name="Piel J."/>
            <person name="Ashoor H."/>
            <person name="Bougouffa S."/>
            <person name="Bajic V.B."/>
            <person name="Ryu T."/>
            <person name="Ravasi T."/>
            <person name="Bayer T."/>
            <person name="Micklem G."/>
            <person name="Kim H."/>
            <person name="Bhak J."/>
            <person name="Lajeunesse T.C."/>
            <person name="Voolstra C.R."/>
        </authorList>
    </citation>
    <scope>NUCLEOTIDE SEQUENCE [LARGE SCALE GENOMIC DNA]</scope>
    <source>
        <strain evidence="2 3">CCMP2467</strain>
    </source>
</reference>
<evidence type="ECO:0000313" key="2">
    <source>
        <dbReference type="EMBL" id="OLP94452.1"/>
    </source>
</evidence>
<dbReference type="Gene3D" id="1.10.287.110">
    <property type="entry name" value="DnaJ domain"/>
    <property type="match status" value="1"/>
</dbReference>
<protein>
    <recommendedName>
        <fullName evidence="4">J domain-containing protein</fullName>
    </recommendedName>
</protein>
<feature type="region of interest" description="Disordered" evidence="1">
    <location>
        <begin position="51"/>
        <end position="95"/>
    </location>
</feature>
<organism evidence="2 3">
    <name type="scientific">Symbiodinium microadriaticum</name>
    <name type="common">Dinoflagellate</name>
    <name type="synonym">Zooxanthella microadriatica</name>
    <dbReference type="NCBI Taxonomy" id="2951"/>
    <lineage>
        <taxon>Eukaryota</taxon>
        <taxon>Sar</taxon>
        <taxon>Alveolata</taxon>
        <taxon>Dinophyceae</taxon>
        <taxon>Suessiales</taxon>
        <taxon>Symbiodiniaceae</taxon>
        <taxon>Symbiodinium</taxon>
    </lineage>
</organism>
<dbReference type="AlphaFoldDB" id="A0A1Q9DH01"/>
<dbReference type="InterPro" id="IPR036869">
    <property type="entry name" value="J_dom_sf"/>
</dbReference>
<evidence type="ECO:0008006" key="4">
    <source>
        <dbReference type="Google" id="ProtNLM"/>
    </source>
</evidence>
<evidence type="ECO:0000313" key="3">
    <source>
        <dbReference type="Proteomes" id="UP000186817"/>
    </source>
</evidence>
<keyword evidence="3" id="KW-1185">Reference proteome</keyword>
<feature type="compositionally biased region" description="Low complexity" evidence="1">
    <location>
        <begin position="187"/>
        <end position="206"/>
    </location>
</feature>
<dbReference type="InterPro" id="IPR001623">
    <property type="entry name" value="DnaJ_domain"/>
</dbReference>
<accession>A0A1Q9DH01</accession>
<dbReference type="Proteomes" id="UP000186817">
    <property type="component" value="Unassembled WGS sequence"/>
</dbReference>
<comment type="caution">
    <text evidence="2">The sequence shown here is derived from an EMBL/GenBank/DDBJ whole genome shotgun (WGS) entry which is preliminary data.</text>
</comment>